<dbReference type="STRING" id="50718.SU60_01485"/>
<dbReference type="AlphaFoldDB" id="A0A0C3IDP3"/>
<proteinExistence type="inferred from homology"/>
<dbReference type="InterPro" id="IPR008264">
    <property type="entry name" value="Beta_glucanase"/>
</dbReference>
<dbReference type="Pfam" id="PF00722">
    <property type="entry name" value="Glyco_hydro_16"/>
    <property type="match status" value="1"/>
</dbReference>
<evidence type="ECO:0000256" key="2">
    <source>
        <dbReference type="ARBA" id="ARBA00022729"/>
    </source>
</evidence>
<dbReference type="InterPro" id="IPR050546">
    <property type="entry name" value="Glycosyl_Hydrlase_16"/>
</dbReference>
<dbReference type="InterPro" id="IPR013320">
    <property type="entry name" value="ConA-like_dom_sf"/>
</dbReference>
<dbReference type="PANTHER" id="PTHR10963:SF22">
    <property type="entry name" value="GLYCOSIDASE CRH2-RELATED"/>
    <property type="match status" value="1"/>
</dbReference>
<dbReference type="PROSITE" id="PS51257">
    <property type="entry name" value="PROKAR_LIPOPROTEIN"/>
    <property type="match status" value="1"/>
</dbReference>
<dbReference type="SUPFAM" id="SSF49899">
    <property type="entry name" value="Concanavalin A-like lectins/glucanases"/>
    <property type="match status" value="1"/>
</dbReference>
<dbReference type="GO" id="GO:0005975">
    <property type="term" value="P:carbohydrate metabolic process"/>
    <property type="evidence" value="ECO:0007669"/>
    <property type="project" value="InterPro"/>
</dbReference>
<comment type="similarity">
    <text evidence="1">Belongs to the glycosyl hydrolase 16 family.</text>
</comment>
<evidence type="ECO:0000313" key="9">
    <source>
        <dbReference type="Proteomes" id="UP000031977"/>
    </source>
</evidence>
<reference evidence="8 9" key="1">
    <citation type="submission" date="2015-01" db="EMBL/GenBank/DDBJ databases">
        <title>Draft genome of Vibrio mytili type strain CAIM 528.</title>
        <authorList>
            <person name="Gonzalez-Castillo A."/>
            <person name="Gomez-Gil B."/>
            <person name="Enciso-Ibarra J."/>
        </authorList>
    </citation>
    <scope>NUCLEOTIDE SEQUENCE [LARGE SCALE GENOMIC DNA]</scope>
    <source>
        <strain evidence="8 9">CAIM 528</strain>
    </source>
</reference>
<evidence type="ECO:0000256" key="3">
    <source>
        <dbReference type="ARBA" id="ARBA00022801"/>
    </source>
</evidence>
<feature type="active site" description="Proton donor" evidence="5">
    <location>
        <position position="105"/>
    </location>
</feature>
<organism evidence="8 9">
    <name type="scientific">Vibrio mytili</name>
    <dbReference type="NCBI Taxonomy" id="50718"/>
    <lineage>
        <taxon>Bacteria</taxon>
        <taxon>Pseudomonadati</taxon>
        <taxon>Pseudomonadota</taxon>
        <taxon>Gammaproteobacteria</taxon>
        <taxon>Vibrionales</taxon>
        <taxon>Vibrionaceae</taxon>
        <taxon>Vibrio</taxon>
    </lineage>
</organism>
<dbReference type="InterPro" id="IPR000757">
    <property type="entry name" value="Beta-glucanase-like"/>
</dbReference>
<evidence type="ECO:0000256" key="6">
    <source>
        <dbReference type="SAM" id="SignalP"/>
    </source>
</evidence>
<dbReference type="RefSeq" id="WP_041153988.1">
    <property type="nucleotide sequence ID" value="NZ_CBCRVP010000022.1"/>
</dbReference>
<evidence type="ECO:0000259" key="7">
    <source>
        <dbReference type="PROSITE" id="PS51762"/>
    </source>
</evidence>
<evidence type="ECO:0000313" key="8">
    <source>
        <dbReference type="EMBL" id="KIN12477.1"/>
    </source>
</evidence>
<feature type="chain" id="PRO_5002175286" evidence="6">
    <location>
        <begin position="19"/>
        <end position="277"/>
    </location>
</feature>
<dbReference type="PROSITE" id="PS01034">
    <property type="entry name" value="GH16_1"/>
    <property type="match status" value="1"/>
</dbReference>
<dbReference type="PANTHER" id="PTHR10963">
    <property type="entry name" value="GLYCOSYL HYDROLASE-RELATED"/>
    <property type="match status" value="1"/>
</dbReference>
<evidence type="ECO:0000256" key="1">
    <source>
        <dbReference type="ARBA" id="ARBA00006865"/>
    </source>
</evidence>
<accession>A0A0C3IDP3</accession>
<name>A0A0C3IDP3_9VIBR</name>
<keyword evidence="3" id="KW-0378">Hydrolase</keyword>
<keyword evidence="4" id="KW-0326">Glycosidase</keyword>
<dbReference type="InterPro" id="IPR008263">
    <property type="entry name" value="GH16_AS"/>
</dbReference>
<dbReference type="Gene3D" id="2.60.120.200">
    <property type="match status" value="1"/>
</dbReference>
<dbReference type="GO" id="GO:0004553">
    <property type="term" value="F:hydrolase activity, hydrolyzing O-glycosyl compounds"/>
    <property type="evidence" value="ECO:0007669"/>
    <property type="project" value="InterPro"/>
</dbReference>
<feature type="active site" description="Nucleophile" evidence="5">
    <location>
        <position position="101"/>
    </location>
</feature>
<feature type="signal peptide" evidence="6">
    <location>
        <begin position="1"/>
        <end position="18"/>
    </location>
</feature>
<evidence type="ECO:0000256" key="5">
    <source>
        <dbReference type="PIRSR" id="PIRSR608264-1"/>
    </source>
</evidence>
<protein>
    <submittedName>
        <fullName evidence="8">Endo-beta-1,3-1,4 glucanase</fullName>
    </submittedName>
</protein>
<keyword evidence="2 6" id="KW-0732">Signal</keyword>
<keyword evidence="9" id="KW-1185">Reference proteome</keyword>
<comment type="caution">
    <text evidence="8">The sequence shown here is derived from an EMBL/GenBank/DDBJ whole genome shotgun (WGS) entry which is preliminary data.</text>
</comment>
<gene>
    <name evidence="8" type="ORF">SU60_01485</name>
</gene>
<dbReference type="EMBL" id="JXOK01000004">
    <property type="protein sequence ID" value="KIN12477.1"/>
    <property type="molecule type" value="Genomic_DNA"/>
</dbReference>
<dbReference type="PRINTS" id="PR00737">
    <property type="entry name" value="GLHYDRLASE16"/>
</dbReference>
<dbReference type="OrthoDB" id="9809583at2"/>
<sequence>MKKIISIATIALIGSALSGCQSQSASNQGQSHTDINQDTLIKTGKLNKTKTPLYGAEIYSHNKIKFGKFVMRMKMVSSPGVISSFFTYDNESWQGGIPWREIDIEVVGKQPDQLQTNLITGNSTKRIHSETIHNIQNLDQFHEFTLIWTPDEITWKVDGKVIHTETAATSKQVIDMRDSPQSYRMNLWISEAIEWAGLFNTKNLPLYQYVDWIEYHSFNNGDFNLEWRDDFNSFNEKRWGKGDWSFDGNLVTFSQDNIAIRNGMLVLGLTNNQTGIN</sequence>
<dbReference type="Proteomes" id="UP000031977">
    <property type="component" value="Unassembled WGS sequence"/>
</dbReference>
<dbReference type="PROSITE" id="PS51762">
    <property type="entry name" value="GH16_2"/>
    <property type="match status" value="1"/>
</dbReference>
<evidence type="ECO:0000256" key="4">
    <source>
        <dbReference type="ARBA" id="ARBA00023295"/>
    </source>
</evidence>
<feature type="domain" description="GH16" evidence="7">
    <location>
        <begin position="23"/>
        <end position="221"/>
    </location>
</feature>